<dbReference type="KEGG" id="ndv:NDEV_0947"/>
<keyword evidence="3" id="KW-0472">Membrane</keyword>
<reference evidence="5" key="1">
    <citation type="submission" date="2015-10" db="EMBL/GenBank/DDBJ databases">
        <authorList>
            <person name="Lehtovirta-Morley L.E."/>
            <person name="Vieille C."/>
        </authorList>
    </citation>
    <scope>NUCLEOTIDE SEQUENCE [LARGE SCALE GENOMIC DNA]</scope>
</reference>
<evidence type="ECO:0000256" key="3">
    <source>
        <dbReference type="SAM" id="Phobius"/>
    </source>
</evidence>
<feature type="region of interest" description="Disordered" evidence="2">
    <location>
        <begin position="226"/>
        <end position="248"/>
    </location>
</feature>
<evidence type="ECO:0000313" key="4">
    <source>
        <dbReference type="EMBL" id="CUR51712.1"/>
    </source>
</evidence>
<feature type="coiled-coil region" evidence="1">
    <location>
        <begin position="137"/>
        <end position="175"/>
    </location>
</feature>
<keyword evidence="1" id="KW-0175">Coiled coil</keyword>
<sequence>MRLALVIAGMLLAVISVPLHSYLPSTLSSMTHSFVSTMSLGNMNSVSMLRQMGYPSMHQILYVLQYVIIGMAVAGIGLMIFGVLAKKVPKAISVKLVTDESFKELHVGGQSVGTKTAKNAPNPEQSKVMLDSVNDVLGKLENELKDMKTGYEDHKQKIESEKKKLEQKQREKLAKIIATGEVLIKEITPDRFEERISHYVELKNTETGQLVDLSLLAEKFAKMKKKMDSTNNDYSPSEFESMKRFLDE</sequence>
<dbReference type="Proteomes" id="UP000196239">
    <property type="component" value="Chromosome 1"/>
</dbReference>
<keyword evidence="5" id="KW-1185">Reference proteome</keyword>
<evidence type="ECO:0000256" key="2">
    <source>
        <dbReference type="SAM" id="MobiDB-lite"/>
    </source>
</evidence>
<keyword evidence="3" id="KW-0812">Transmembrane</keyword>
<dbReference type="AlphaFoldDB" id="A0A128A304"/>
<accession>A0A128A304</accession>
<dbReference type="EMBL" id="LN890280">
    <property type="protein sequence ID" value="CUR51712.1"/>
    <property type="molecule type" value="Genomic_DNA"/>
</dbReference>
<keyword evidence="3" id="KW-1133">Transmembrane helix</keyword>
<proteinExistence type="predicted"/>
<protein>
    <submittedName>
        <fullName evidence="4">Uncharacterized protein</fullName>
    </submittedName>
</protein>
<evidence type="ECO:0000313" key="5">
    <source>
        <dbReference type="Proteomes" id="UP000196239"/>
    </source>
</evidence>
<name>A0A128A304_9ARCH</name>
<gene>
    <name evidence="4" type="ORF">NDEV_0947</name>
</gene>
<evidence type="ECO:0000256" key="1">
    <source>
        <dbReference type="SAM" id="Coils"/>
    </source>
</evidence>
<organism evidence="4 5">
    <name type="scientific">Nitrosotalea devaniterrae</name>
    <dbReference type="NCBI Taxonomy" id="1078905"/>
    <lineage>
        <taxon>Archaea</taxon>
        <taxon>Nitrososphaerota</taxon>
        <taxon>Nitrososphaeria</taxon>
        <taxon>Nitrosotaleales</taxon>
        <taxon>Nitrosotaleaceae</taxon>
        <taxon>Nitrosotalea</taxon>
    </lineage>
</organism>
<feature type="transmembrane region" description="Helical" evidence="3">
    <location>
        <begin position="57"/>
        <end position="85"/>
    </location>
</feature>